<keyword evidence="4" id="KW-1185">Reference proteome</keyword>
<name>A0A2J8A9V7_9CHLO</name>
<reference evidence="3 4" key="1">
    <citation type="journal article" date="2017" name="Mol. Biol. Evol.">
        <title>The 4-celled Tetrabaena socialis nuclear genome reveals the essential components for genetic control of cell number at the origin of multicellularity in the volvocine lineage.</title>
        <authorList>
            <person name="Featherston J."/>
            <person name="Arakaki Y."/>
            <person name="Hanschen E.R."/>
            <person name="Ferris P.J."/>
            <person name="Michod R.E."/>
            <person name="Olson B.J.S.C."/>
            <person name="Nozaki H."/>
            <person name="Durand P.M."/>
        </authorList>
    </citation>
    <scope>NUCLEOTIDE SEQUENCE [LARGE SCALE GENOMIC DNA]</scope>
    <source>
        <strain evidence="3 4">NIES-571</strain>
    </source>
</reference>
<dbReference type="GO" id="GO:0005930">
    <property type="term" value="C:axoneme"/>
    <property type="evidence" value="ECO:0007669"/>
    <property type="project" value="UniProtKB-SubCell"/>
</dbReference>
<gene>
    <name evidence="3" type="ORF">TSOC_004079</name>
</gene>
<accession>A0A2J8A9V7</accession>
<proteinExistence type="predicted"/>
<evidence type="ECO:0000313" key="4">
    <source>
        <dbReference type="Proteomes" id="UP000236333"/>
    </source>
</evidence>
<sequence length="611" mass="65294">MDDVASRPQPGLAPTAVSDESSTLLEVLVPQLWRLLYRRDRCRLRACSREILRLVDRSTDTLALRWASSEAERDGVVAALRRVLARGCRPRRLELPFYVAECPATKTAFGLRLLAELQALSLLPLKELLLVGLPLTAAVVRAIAMTVPQLSILELHGYTLSHDSPRFIPAPSGVQALLRHGAPHLQQLRLHNTTGLAGSSRLPAAPNGLAPLLLQCSRLESLMLGSSDREPLASYHRVLSALAQLPALRSLELLLPKEHDAGSSLTVLSNLTQLTHLEITADFDLGAVLPAVLGIRGLADLHLPSHQLRPSHMRQLAALTALTRLGAKGIGAAGEPSPEGTAELGTLPAPAPQPLVPLPALLQVLILTDAPSPSDLAALQLPSGPLRLQLPGITIPAADKGADGCLRESAAEALLAACRQLTGRFVEDEDAGASFELRLCSAAPPASWPDGYGTLFAALRAAGILWLAIHDASLTLYDVDALVRHLPLLEVRGVLACAGTGAGDLRLECAVELPSLPLLCRLKRLSGLQLYPGDELVEGWDSQLALRAALLVLCVEAPSLTDLTFHFSEDAQEQMVEAAEEVTDRLSEELPTLRDDPPSVQVERYSVGSTA</sequence>
<feature type="region of interest" description="Disordered" evidence="2">
    <location>
        <begin position="588"/>
        <end position="611"/>
    </location>
</feature>
<feature type="compositionally biased region" description="Basic and acidic residues" evidence="2">
    <location>
        <begin position="588"/>
        <end position="597"/>
    </location>
</feature>
<comment type="subcellular location">
    <subcellularLocation>
        <location evidence="1">Cytoplasm</location>
        <location evidence="1">Cytoskeleton</location>
        <location evidence="1">Cilium axoneme</location>
    </subcellularLocation>
</comment>
<dbReference type="Gene3D" id="3.80.10.10">
    <property type="entry name" value="Ribonuclease Inhibitor"/>
    <property type="match status" value="1"/>
</dbReference>
<dbReference type="SUPFAM" id="SSF52047">
    <property type="entry name" value="RNI-like"/>
    <property type="match status" value="1"/>
</dbReference>
<protein>
    <submittedName>
        <fullName evidence="3">Uncharacterized protein</fullName>
    </submittedName>
</protein>
<evidence type="ECO:0000256" key="1">
    <source>
        <dbReference type="ARBA" id="ARBA00004430"/>
    </source>
</evidence>
<evidence type="ECO:0000313" key="3">
    <source>
        <dbReference type="EMBL" id="PNH09314.1"/>
    </source>
</evidence>
<comment type="caution">
    <text evidence="3">The sequence shown here is derived from an EMBL/GenBank/DDBJ whole genome shotgun (WGS) entry which is preliminary data.</text>
</comment>
<dbReference type="AlphaFoldDB" id="A0A2J8A9V7"/>
<dbReference type="Proteomes" id="UP000236333">
    <property type="component" value="Unassembled WGS sequence"/>
</dbReference>
<organism evidence="3 4">
    <name type="scientific">Tetrabaena socialis</name>
    <dbReference type="NCBI Taxonomy" id="47790"/>
    <lineage>
        <taxon>Eukaryota</taxon>
        <taxon>Viridiplantae</taxon>
        <taxon>Chlorophyta</taxon>
        <taxon>core chlorophytes</taxon>
        <taxon>Chlorophyceae</taxon>
        <taxon>CS clade</taxon>
        <taxon>Chlamydomonadales</taxon>
        <taxon>Tetrabaenaceae</taxon>
        <taxon>Tetrabaena</taxon>
    </lineage>
</organism>
<dbReference type="EMBL" id="PGGS01000096">
    <property type="protein sequence ID" value="PNH09314.1"/>
    <property type="molecule type" value="Genomic_DNA"/>
</dbReference>
<evidence type="ECO:0000256" key="2">
    <source>
        <dbReference type="SAM" id="MobiDB-lite"/>
    </source>
</evidence>
<dbReference type="InterPro" id="IPR032675">
    <property type="entry name" value="LRR_dom_sf"/>
</dbReference>